<evidence type="ECO:0000313" key="3">
    <source>
        <dbReference type="EMBL" id="EGT60047.1"/>
    </source>
</evidence>
<proteinExistence type="predicted"/>
<name>G0NGH6_CAEBE</name>
<dbReference type="AlphaFoldDB" id="G0NGH6"/>
<keyword evidence="2" id="KW-0812">Transmembrane</keyword>
<keyword evidence="2" id="KW-0472">Membrane</keyword>
<reference evidence="4" key="1">
    <citation type="submission" date="2011-07" db="EMBL/GenBank/DDBJ databases">
        <authorList>
            <consortium name="Caenorhabditis brenneri Sequencing and Analysis Consortium"/>
            <person name="Wilson R.K."/>
        </authorList>
    </citation>
    <scope>NUCLEOTIDE SEQUENCE [LARGE SCALE GENOMIC DNA]</scope>
    <source>
        <strain evidence="4">PB2801</strain>
    </source>
</reference>
<sequence length="79" mass="8774">MYDSNFDRTFFLEEPKNVENAGKILLGVTAVAIVVAAAFVGYFVYRERHPQHQVIVQPVAGPEPPGWGPGDDDEEEDQV</sequence>
<evidence type="ECO:0000256" key="2">
    <source>
        <dbReference type="SAM" id="Phobius"/>
    </source>
</evidence>
<evidence type="ECO:0000313" key="4">
    <source>
        <dbReference type="Proteomes" id="UP000008068"/>
    </source>
</evidence>
<dbReference type="EMBL" id="GL379880">
    <property type="protein sequence ID" value="EGT60047.1"/>
    <property type="molecule type" value="Genomic_DNA"/>
</dbReference>
<keyword evidence="2" id="KW-1133">Transmembrane helix</keyword>
<organism evidence="4">
    <name type="scientific">Caenorhabditis brenneri</name>
    <name type="common">Nematode worm</name>
    <dbReference type="NCBI Taxonomy" id="135651"/>
    <lineage>
        <taxon>Eukaryota</taxon>
        <taxon>Metazoa</taxon>
        <taxon>Ecdysozoa</taxon>
        <taxon>Nematoda</taxon>
        <taxon>Chromadorea</taxon>
        <taxon>Rhabditida</taxon>
        <taxon>Rhabditina</taxon>
        <taxon>Rhabditomorpha</taxon>
        <taxon>Rhabditoidea</taxon>
        <taxon>Rhabditidae</taxon>
        <taxon>Peloderinae</taxon>
        <taxon>Caenorhabditis</taxon>
    </lineage>
</organism>
<feature type="region of interest" description="Disordered" evidence="1">
    <location>
        <begin position="55"/>
        <end position="79"/>
    </location>
</feature>
<protein>
    <submittedName>
        <fullName evidence="3">Uncharacterized protein</fullName>
    </submittedName>
</protein>
<dbReference type="Proteomes" id="UP000008068">
    <property type="component" value="Unassembled WGS sequence"/>
</dbReference>
<accession>G0NGH6</accession>
<dbReference type="InParanoid" id="G0NGH6"/>
<gene>
    <name evidence="3" type="ORF">CAEBREN_03243</name>
</gene>
<evidence type="ECO:0000256" key="1">
    <source>
        <dbReference type="SAM" id="MobiDB-lite"/>
    </source>
</evidence>
<dbReference type="HOGENOM" id="CLU_2608154_0_0_1"/>
<feature type="compositionally biased region" description="Acidic residues" evidence="1">
    <location>
        <begin position="70"/>
        <end position="79"/>
    </location>
</feature>
<keyword evidence="4" id="KW-1185">Reference proteome</keyword>
<feature type="transmembrane region" description="Helical" evidence="2">
    <location>
        <begin position="24"/>
        <end position="45"/>
    </location>
</feature>